<dbReference type="AlphaFoldDB" id="A0AAD3DGE0"/>
<evidence type="ECO:0000313" key="1">
    <source>
        <dbReference type="EMBL" id="GFR41295.1"/>
    </source>
</evidence>
<comment type="caution">
    <text evidence="1">The sequence shown here is derived from an EMBL/GenBank/DDBJ whole genome shotgun (WGS) entry which is preliminary data.</text>
</comment>
<keyword evidence="2" id="KW-1185">Reference proteome</keyword>
<dbReference type="Proteomes" id="UP001054857">
    <property type="component" value="Unassembled WGS sequence"/>
</dbReference>
<evidence type="ECO:0000313" key="2">
    <source>
        <dbReference type="Proteomes" id="UP001054857"/>
    </source>
</evidence>
<feature type="non-terminal residue" evidence="1">
    <location>
        <position position="197"/>
    </location>
</feature>
<dbReference type="EMBL" id="BMAR01000001">
    <property type="protein sequence ID" value="GFR41295.1"/>
    <property type="molecule type" value="Genomic_DNA"/>
</dbReference>
<reference evidence="1 2" key="1">
    <citation type="journal article" date="2021" name="Sci. Rep.">
        <title>Genome sequencing of the multicellular alga Astrephomene provides insights into convergent evolution of germ-soma differentiation.</title>
        <authorList>
            <person name="Yamashita S."/>
            <person name="Yamamoto K."/>
            <person name="Matsuzaki R."/>
            <person name="Suzuki S."/>
            <person name="Yamaguchi H."/>
            <person name="Hirooka S."/>
            <person name="Minakuchi Y."/>
            <person name="Miyagishima S."/>
            <person name="Kawachi M."/>
            <person name="Toyoda A."/>
            <person name="Nozaki H."/>
        </authorList>
    </citation>
    <scope>NUCLEOTIDE SEQUENCE [LARGE SCALE GENOMIC DNA]</scope>
    <source>
        <strain evidence="1 2">NIES-4017</strain>
    </source>
</reference>
<protein>
    <submittedName>
        <fullName evidence="1">Uncharacterized protein</fullName>
    </submittedName>
</protein>
<organism evidence="1 2">
    <name type="scientific">Astrephomene gubernaculifera</name>
    <dbReference type="NCBI Taxonomy" id="47775"/>
    <lineage>
        <taxon>Eukaryota</taxon>
        <taxon>Viridiplantae</taxon>
        <taxon>Chlorophyta</taxon>
        <taxon>core chlorophytes</taxon>
        <taxon>Chlorophyceae</taxon>
        <taxon>CS clade</taxon>
        <taxon>Chlamydomonadales</taxon>
        <taxon>Astrephomenaceae</taxon>
        <taxon>Astrephomene</taxon>
    </lineage>
</organism>
<proteinExistence type="predicted"/>
<name>A0AAD3DGE0_9CHLO</name>
<gene>
    <name evidence="1" type="ORF">Agub_g1971</name>
</gene>
<sequence length="197" mass="21099">EEQKRSKAAAKGAVKAQKEADNSLKVTMVGRHMRLLLSNSLAASPLGAALVEQGPLARGGARDQNFAQEVHRDLPLAGRYRYCMWGLRLPAPAAARLLAAEGCALEGSSLGDPAGTGLPLVLFPLLVLALSGDELLRLLEADSTAPLAALYGDVRREHPSCSVVVYVVGLEEALRRRERANKVRRVPGRVYAPRTMG</sequence>
<accession>A0AAD3DGE0</accession>